<keyword evidence="1" id="KW-0175">Coiled coil</keyword>
<evidence type="ECO:0000313" key="3">
    <source>
        <dbReference type="Proteomes" id="UP000091857"/>
    </source>
</evidence>
<dbReference type="Gramene" id="Manes.12G106100.1.v8.1">
    <property type="protein sequence ID" value="Manes.12G106100.1.v8.1.CDS"/>
    <property type="gene ID" value="Manes.12G106100.v8.1"/>
</dbReference>
<sequence length="242" mass="27068">MSVQSVCPLDVILLTVSIEEQLYMLKTSQSSSIDHKSAVLKELYDCVNDFLQLQFTQQIFCHEGQNQSSLESSIRRKRVGESGFEEVDIFMASRKRSSKVICKCLGNLKRQEKNCITATLDENFDLGNMINLLKGAEEISIAVFESILSSISQTKGRTMISGWSVVSKLLQPKNGEFEANEVEKIVGALLALKSSKDIEQVESVLKGLEALESSLEEAGEELECVYRRLVKTRVTLLNILNH</sequence>
<name>A0A2C9UVD9_MANES</name>
<keyword evidence="3" id="KW-1185">Reference proteome</keyword>
<reference evidence="3" key="1">
    <citation type="journal article" date="2016" name="Nat. Biotechnol.">
        <title>Sequencing wild and cultivated cassava and related species reveals extensive interspecific hybridization and genetic diversity.</title>
        <authorList>
            <person name="Bredeson J.V."/>
            <person name="Lyons J.B."/>
            <person name="Prochnik S.E."/>
            <person name="Wu G.A."/>
            <person name="Ha C.M."/>
            <person name="Edsinger-Gonzales E."/>
            <person name="Grimwood J."/>
            <person name="Schmutz J."/>
            <person name="Rabbi I.Y."/>
            <person name="Egesi C."/>
            <person name="Nauluvula P."/>
            <person name="Lebot V."/>
            <person name="Ndunguru J."/>
            <person name="Mkamilo G."/>
            <person name="Bart R.S."/>
            <person name="Setter T.L."/>
            <person name="Gleadow R.M."/>
            <person name="Kulakow P."/>
            <person name="Ferguson M.E."/>
            <person name="Rounsley S."/>
            <person name="Rokhsar D.S."/>
        </authorList>
    </citation>
    <scope>NUCLEOTIDE SEQUENCE [LARGE SCALE GENOMIC DNA]</scope>
    <source>
        <strain evidence="3">cv. AM560-2</strain>
    </source>
</reference>
<dbReference type="PANTHER" id="PTHR33070:SF115">
    <property type="entry name" value="T23E18.15"/>
    <property type="match status" value="1"/>
</dbReference>
<dbReference type="PANTHER" id="PTHR33070">
    <property type="entry name" value="OS06G0725500 PROTEIN"/>
    <property type="match status" value="1"/>
</dbReference>
<organism evidence="2 3">
    <name type="scientific">Manihot esculenta</name>
    <name type="common">Cassava</name>
    <name type="synonym">Jatropha manihot</name>
    <dbReference type="NCBI Taxonomy" id="3983"/>
    <lineage>
        <taxon>Eukaryota</taxon>
        <taxon>Viridiplantae</taxon>
        <taxon>Streptophyta</taxon>
        <taxon>Embryophyta</taxon>
        <taxon>Tracheophyta</taxon>
        <taxon>Spermatophyta</taxon>
        <taxon>Magnoliopsida</taxon>
        <taxon>eudicotyledons</taxon>
        <taxon>Gunneridae</taxon>
        <taxon>Pentapetalae</taxon>
        <taxon>rosids</taxon>
        <taxon>fabids</taxon>
        <taxon>Malpighiales</taxon>
        <taxon>Euphorbiaceae</taxon>
        <taxon>Crotonoideae</taxon>
        <taxon>Manihoteae</taxon>
        <taxon>Manihot</taxon>
    </lineage>
</organism>
<evidence type="ECO:0000313" key="2">
    <source>
        <dbReference type="EMBL" id="OAY35488.1"/>
    </source>
</evidence>
<dbReference type="GO" id="GO:0048364">
    <property type="term" value="P:root development"/>
    <property type="evidence" value="ECO:0007669"/>
    <property type="project" value="InterPro"/>
</dbReference>
<accession>A0A2C9UVD9</accession>
<dbReference type="STRING" id="3983.A0A2C9UVD9"/>
<dbReference type="Pfam" id="PF03087">
    <property type="entry name" value="BPS1"/>
    <property type="match status" value="1"/>
</dbReference>
<dbReference type="GO" id="GO:0048367">
    <property type="term" value="P:shoot system development"/>
    <property type="evidence" value="ECO:0007669"/>
    <property type="project" value="InterPro"/>
</dbReference>
<dbReference type="InterPro" id="IPR004320">
    <property type="entry name" value="BPS1_pln"/>
</dbReference>
<gene>
    <name evidence="2" type="ORF">MANES_12G106100v8</name>
</gene>
<comment type="caution">
    <text evidence="2">The sequence shown here is derived from an EMBL/GenBank/DDBJ whole genome shotgun (WGS) entry which is preliminary data.</text>
</comment>
<dbReference type="EMBL" id="CM004398">
    <property type="protein sequence ID" value="OAY35488.1"/>
    <property type="molecule type" value="Genomic_DNA"/>
</dbReference>
<proteinExistence type="predicted"/>
<feature type="coiled-coil region" evidence="1">
    <location>
        <begin position="198"/>
        <end position="228"/>
    </location>
</feature>
<dbReference type="AlphaFoldDB" id="A0A2C9UVD9"/>
<dbReference type="Proteomes" id="UP000091857">
    <property type="component" value="Chromosome 12"/>
</dbReference>
<protein>
    <submittedName>
        <fullName evidence="2">Uncharacterized protein</fullName>
    </submittedName>
</protein>
<evidence type="ECO:0000256" key="1">
    <source>
        <dbReference type="SAM" id="Coils"/>
    </source>
</evidence>